<dbReference type="InterPro" id="IPR050147">
    <property type="entry name" value="Ser/Thr_Dehydratase"/>
</dbReference>
<dbReference type="SUPFAM" id="SSF53686">
    <property type="entry name" value="Tryptophan synthase beta subunit-like PLP-dependent enzymes"/>
    <property type="match status" value="1"/>
</dbReference>
<protein>
    <recommendedName>
        <fullName evidence="3">L-serine ammonia-lyase</fullName>
        <ecNumber evidence="3">4.3.1.17</ecNumber>
    </recommendedName>
    <alternativeName>
        <fullName evidence="6">L-serine deaminase</fullName>
    </alternativeName>
    <alternativeName>
        <fullName evidence="7">L-threonine dehydratase</fullName>
    </alternativeName>
</protein>
<dbReference type="Pfam" id="PF00291">
    <property type="entry name" value="PALP"/>
    <property type="match status" value="1"/>
</dbReference>
<proteinExistence type="inferred from homology"/>
<evidence type="ECO:0000256" key="5">
    <source>
        <dbReference type="ARBA" id="ARBA00023239"/>
    </source>
</evidence>
<keyword evidence="5" id="KW-0456">Lyase</keyword>
<dbReference type="GO" id="GO:0003941">
    <property type="term" value="F:L-serine ammonia-lyase activity"/>
    <property type="evidence" value="ECO:0007669"/>
    <property type="project" value="UniProtKB-EC"/>
</dbReference>
<evidence type="ECO:0000313" key="11">
    <source>
        <dbReference type="Proteomes" id="UP000502823"/>
    </source>
</evidence>
<keyword evidence="11" id="KW-1185">Reference proteome</keyword>
<dbReference type="PROSITE" id="PS00165">
    <property type="entry name" value="DEHYDRATASE_SER_THR"/>
    <property type="match status" value="1"/>
</dbReference>
<gene>
    <name evidence="10" type="ORF">Cfor_10744</name>
</gene>
<dbReference type="PANTHER" id="PTHR48078">
    <property type="entry name" value="THREONINE DEHYDRATASE, MITOCHONDRIAL-RELATED"/>
    <property type="match status" value="1"/>
</dbReference>
<evidence type="ECO:0000256" key="8">
    <source>
        <dbReference type="ARBA" id="ARBA00049406"/>
    </source>
</evidence>
<feature type="domain" description="Tryptophan synthase beta chain-like PALP" evidence="9">
    <location>
        <begin position="1"/>
        <end position="183"/>
    </location>
</feature>
<accession>A0A6L2PV79</accession>
<evidence type="ECO:0000256" key="2">
    <source>
        <dbReference type="ARBA" id="ARBA00010869"/>
    </source>
</evidence>
<dbReference type="AlphaFoldDB" id="A0A6L2PV79"/>
<dbReference type="EMBL" id="BLKM01000551">
    <property type="protein sequence ID" value="GFG35520.1"/>
    <property type="molecule type" value="Genomic_DNA"/>
</dbReference>
<comment type="cofactor">
    <cofactor evidence="1">
        <name>pyridoxal 5'-phosphate</name>
        <dbReference type="ChEBI" id="CHEBI:597326"/>
    </cofactor>
</comment>
<dbReference type="InParanoid" id="A0A6L2PV79"/>
<keyword evidence="4" id="KW-0663">Pyridoxal phosphate</keyword>
<organism evidence="10 11">
    <name type="scientific">Coptotermes formosanus</name>
    <name type="common">Formosan subterranean termite</name>
    <dbReference type="NCBI Taxonomy" id="36987"/>
    <lineage>
        <taxon>Eukaryota</taxon>
        <taxon>Metazoa</taxon>
        <taxon>Ecdysozoa</taxon>
        <taxon>Arthropoda</taxon>
        <taxon>Hexapoda</taxon>
        <taxon>Insecta</taxon>
        <taxon>Pterygota</taxon>
        <taxon>Neoptera</taxon>
        <taxon>Polyneoptera</taxon>
        <taxon>Dictyoptera</taxon>
        <taxon>Blattodea</taxon>
        <taxon>Blattoidea</taxon>
        <taxon>Termitoidae</taxon>
        <taxon>Rhinotermitidae</taxon>
        <taxon>Coptotermes</taxon>
    </lineage>
</organism>
<dbReference type="GO" id="GO:0030170">
    <property type="term" value="F:pyridoxal phosphate binding"/>
    <property type="evidence" value="ECO:0007669"/>
    <property type="project" value="InterPro"/>
</dbReference>
<evidence type="ECO:0000313" key="10">
    <source>
        <dbReference type="EMBL" id="GFG35520.1"/>
    </source>
</evidence>
<evidence type="ECO:0000256" key="3">
    <source>
        <dbReference type="ARBA" id="ARBA00012093"/>
    </source>
</evidence>
<comment type="similarity">
    <text evidence="2">Belongs to the serine/threonine dehydratase family.</text>
</comment>
<dbReference type="OrthoDB" id="4418812at2759"/>
<dbReference type="Proteomes" id="UP000502823">
    <property type="component" value="Unassembled WGS sequence"/>
</dbReference>
<comment type="catalytic activity">
    <reaction evidence="8">
        <text>L-serine = pyruvate + NH4(+)</text>
        <dbReference type="Rhea" id="RHEA:19169"/>
        <dbReference type="ChEBI" id="CHEBI:15361"/>
        <dbReference type="ChEBI" id="CHEBI:28938"/>
        <dbReference type="ChEBI" id="CHEBI:33384"/>
        <dbReference type="EC" id="4.3.1.17"/>
    </reaction>
</comment>
<evidence type="ECO:0000256" key="1">
    <source>
        <dbReference type="ARBA" id="ARBA00001933"/>
    </source>
</evidence>
<dbReference type="PANTHER" id="PTHR48078:SF2">
    <property type="entry name" value="CATABOLIC L-SERINE_THREONINE DEHYDRATASE"/>
    <property type="match status" value="1"/>
</dbReference>
<name>A0A6L2PV79_COPFO</name>
<dbReference type="GO" id="GO:0009097">
    <property type="term" value="P:isoleucine biosynthetic process"/>
    <property type="evidence" value="ECO:0007669"/>
    <property type="project" value="TreeGrafter"/>
</dbReference>
<reference evidence="11" key="1">
    <citation type="submission" date="2020-01" db="EMBL/GenBank/DDBJ databases">
        <title>Draft genome sequence of the Termite Coptotermes fromosanus.</title>
        <authorList>
            <person name="Itakura S."/>
            <person name="Yosikawa Y."/>
            <person name="Umezawa K."/>
        </authorList>
    </citation>
    <scope>NUCLEOTIDE SEQUENCE [LARGE SCALE GENOMIC DNA]</scope>
</reference>
<sequence>MENCQPSGSFKSRGIGKLARKLKEGGCQQLVSSSCGNSGVAAVCASQAIGIPCTVYVTEGVQPACLDLIRDNGAQVKIVGSSYNITEETALKEAEKPGCGFLSPYNHPEVWAGNSTLVDELKIQLPSKPSTIVLSVGGGGLLLGVMKGLERVGWQDVPVVAMETFGAHCFNLSVKATKIVSLDTITR</sequence>
<dbReference type="GO" id="GO:0006565">
    <property type="term" value="P:L-serine catabolic process"/>
    <property type="evidence" value="ECO:0007669"/>
    <property type="project" value="TreeGrafter"/>
</dbReference>
<dbReference type="GO" id="GO:0004794">
    <property type="term" value="F:threonine deaminase activity"/>
    <property type="evidence" value="ECO:0007669"/>
    <property type="project" value="TreeGrafter"/>
</dbReference>
<dbReference type="InterPro" id="IPR000634">
    <property type="entry name" value="Ser/Thr_deHydtase_PyrdxlP-BS"/>
</dbReference>
<evidence type="ECO:0000256" key="4">
    <source>
        <dbReference type="ARBA" id="ARBA00022898"/>
    </source>
</evidence>
<evidence type="ECO:0000256" key="6">
    <source>
        <dbReference type="ARBA" id="ARBA00041766"/>
    </source>
</evidence>
<dbReference type="EC" id="4.3.1.17" evidence="3"/>
<dbReference type="GO" id="GO:0006567">
    <property type="term" value="P:L-threonine catabolic process"/>
    <property type="evidence" value="ECO:0007669"/>
    <property type="project" value="TreeGrafter"/>
</dbReference>
<dbReference type="InterPro" id="IPR036052">
    <property type="entry name" value="TrpB-like_PALP_sf"/>
</dbReference>
<evidence type="ECO:0000256" key="7">
    <source>
        <dbReference type="ARBA" id="ARBA00042605"/>
    </source>
</evidence>
<dbReference type="InterPro" id="IPR001926">
    <property type="entry name" value="TrpB-like_PALP"/>
</dbReference>
<comment type="caution">
    <text evidence="10">The sequence shown here is derived from an EMBL/GenBank/DDBJ whole genome shotgun (WGS) entry which is preliminary data.</text>
</comment>
<evidence type="ECO:0000259" key="9">
    <source>
        <dbReference type="Pfam" id="PF00291"/>
    </source>
</evidence>
<dbReference type="Gene3D" id="3.40.50.1100">
    <property type="match status" value="2"/>
</dbReference>